<keyword evidence="11" id="KW-1185">Reference proteome</keyword>
<dbReference type="SMART" id="SM00387">
    <property type="entry name" value="HATPase_c"/>
    <property type="match status" value="1"/>
</dbReference>
<keyword evidence="8" id="KW-0472">Membrane</keyword>
<dbReference type="PRINTS" id="PR00344">
    <property type="entry name" value="BCTRLSENSOR"/>
</dbReference>
<feature type="region of interest" description="Disordered" evidence="7">
    <location>
        <begin position="339"/>
        <end position="360"/>
    </location>
</feature>
<dbReference type="EMBL" id="JAHESE010000010">
    <property type="protein sequence ID" value="MBT1709069.1"/>
    <property type="molecule type" value="Genomic_DNA"/>
</dbReference>
<evidence type="ECO:0000256" key="3">
    <source>
        <dbReference type="ARBA" id="ARBA00022553"/>
    </source>
</evidence>
<dbReference type="FunFam" id="3.30.565.10:FF:000006">
    <property type="entry name" value="Sensor histidine kinase WalK"/>
    <property type="match status" value="1"/>
</dbReference>
<dbReference type="AlphaFoldDB" id="A0AAP2E072"/>
<dbReference type="Pfam" id="PF00512">
    <property type="entry name" value="HisKA"/>
    <property type="match status" value="1"/>
</dbReference>
<feature type="compositionally biased region" description="Basic and acidic residues" evidence="7">
    <location>
        <begin position="342"/>
        <end position="360"/>
    </location>
</feature>
<name>A0AAP2E072_9BACT</name>
<feature type="transmembrane region" description="Helical" evidence="8">
    <location>
        <begin position="7"/>
        <end position="27"/>
    </location>
</feature>
<comment type="catalytic activity">
    <reaction evidence="1">
        <text>ATP + protein L-histidine = ADP + protein N-phospho-L-histidine.</text>
        <dbReference type="EC" id="2.7.13.3"/>
    </reaction>
</comment>
<reference evidence="10 11" key="1">
    <citation type="submission" date="2021-05" db="EMBL/GenBank/DDBJ databases">
        <title>A Polyphasic approach of four new species of the genus Ohtaekwangia: Ohtaekwangia histidinii sp. nov., Ohtaekwangia cretensis sp. nov., Ohtaekwangia indiensis sp. nov., Ohtaekwangia reichenbachii sp. nov. from diverse environment.</title>
        <authorList>
            <person name="Octaviana S."/>
        </authorList>
    </citation>
    <scope>NUCLEOTIDE SEQUENCE [LARGE SCALE GENOMIC DNA]</scope>
    <source>
        <strain evidence="10 11">PWU5</strain>
    </source>
</reference>
<evidence type="ECO:0000256" key="6">
    <source>
        <dbReference type="ARBA" id="ARBA00023012"/>
    </source>
</evidence>
<evidence type="ECO:0000256" key="5">
    <source>
        <dbReference type="ARBA" id="ARBA00022777"/>
    </source>
</evidence>
<keyword evidence="4" id="KW-0808">Transferase</keyword>
<dbReference type="GO" id="GO:0016036">
    <property type="term" value="P:cellular response to phosphate starvation"/>
    <property type="evidence" value="ECO:0007669"/>
    <property type="project" value="TreeGrafter"/>
</dbReference>
<dbReference type="InterPro" id="IPR003594">
    <property type="entry name" value="HATPase_dom"/>
</dbReference>
<dbReference type="PANTHER" id="PTHR45453:SF1">
    <property type="entry name" value="PHOSPHATE REGULON SENSOR PROTEIN PHOR"/>
    <property type="match status" value="1"/>
</dbReference>
<dbReference type="Pfam" id="PF02518">
    <property type="entry name" value="HATPase_c"/>
    <property type="match status" value="1"/>
</dbReference>
<evidence type="ECO:0000313" key="10">
    <source>
        <dbReference type="EMBL" id="MBT1709069.1"/>
    </source>
</evidence>
<organism evidence="10 11">
    <name type="scientific">Dawidia cretensis</name>
    <dbReference type="NCBI Taxonomy" id="2782350"/>
    <lineage>
        <taxon>Bacteria</taxon>
        <taxon>Pseudomonadati</taxon>
        <taxon>Bacteroidota</taxon>
        <taxon>Cytophagia</taxon>
        <taxon>Cytophagales</taxon>
        <taxon>Chryseotaleaceae</taxon>
        <taxon>Dawidia</taxon>
    </lineage>
</organism>
<dbReference type="InterPro" id="IPR050351">
    <property type="entry name" value="BphY/WalK/GraS-like"/>
</dbReference>
<evidence type="ECO:0000256" key="7">
    <source>
        <dbReference type="SAM" id="MobiDB-lite"/>
    </source>
</evidence>
<dbReference type="Gene3D" id="3.30.565.10">
    <property type="entry name" value="Histidine kinase-like ATPase, C-terminal domain"/>
    <property type="match status" value="1"/>
</dbReference>
<keyword evidence="8" id="KW-0812">Transmembrane</keyword>
<keyword evidence="3" id="KW-0597">Phosphoprotein</keyword>
<evidence type="ECO:0000256" key="8">
    <source>
        <dbReference type="SAM" id="Phobius"/>
    </source>
</evidence>
<dbReference type="RefSeq" id="WP_254084650.1">
    <property type="nucleotide sequence ID" value="NZ_JAHESE010000010.1"/>
</dbReference>
<evidence type="ECO:0000259" key="9">
    <source>
        <dbReference type="PROSITE" id="PS50109"/>
    </source>
</evidence>
<dbReference type="PROSITE" id="PS50109">
    <property type="entry name" value="HIS_KIN"/>
    <property type="match status" value="1"/>
</dbReference>
<gene>
    <name evidence="10" type="ORF">KK062_12580</name>
</gene>
<dbReference type="GO" id="GO:0005886">
    <property type="term" value="C:plasma membrane"/>
    <property type="evidence" value="ECO:0007669"/>
    <property type="project" value="TreeGrafter"/>
</dbReference>
<keyword evidence="5 10" id="KW-0418">Kinase</keyword>
<dbReference type="Proteomes" id="UP001319080">
    <property type="component" value="Unassembled WGS sequence"/>
</dbReference>
<dbReference type="EC" id="2.7.13.3" evidence="2"/>
<evidence type="ECO:0000313" key="11">
    <source>
        <dbReference type="Proteomes" id="UP001319080"/>
    </source>
</evidence>
<dbReference type="SUPFAM" id="SSF55874">
    <property type="entry name" value="ATPase domain of HSP90 chaperone/DNA topoisomerase II/histidine kinase"/>
    <property type="match status" value="1"/>
</dbReference>
<sequence length="360" mass="40947">MVYSSRGLALLLAFCIAFITTLFLSLFRSIDVSALLVAFVISFSVSYLLIFVVLEFLIFREINKVYKLVTKLKKKELSKLDKQKPSSLNPLKTINEDIFSFAELKQKEIDELKKIEAFRREFIADVSHELKTPIFAAQGFVHTLLDGAVNDKTVRTKFLKKAAKSLDGLDILVQDLLTLSHIETGQIKMHFESIDMYKLTEEVFEQFEEKGEKRSIRLRLEGAEHKAIVYADWQRISQVMTNLISNAIKHSFDDSDVVVSFDVSKKNVVTHVRDFGEGIPTEHQARIFERFYRVDKSRSREKGGTGLGLAIVKHILDGHNTRADVVSVPAKGSTFSFKLPRIKPDSADSGDKNDHHKNDH</sequence>
<proteinExistence type="predicted"/>
<dbReference type="InterPro" id="IPR036097">
    <property type="entry name" value="HisK_dim/P_sf"/>
</dbReference>
<feature type="transmembrane region" description="Helical" evidence="8">
    <location>
        <begin position="33"/>
        <end position="58"/>
    </location>
</feature>
<dbReference type="CDD" id="cd00075">
    <property type="entry name" value="HATPase"/>
    <property type="match status" value="1"/>
</dbReference>
<dbReference type="SMART" id="SM00388">
    <property type="entry name" value="HisKA"/>
    <property type="match status" value="1"/>
</dbReference>
<accession>A0AAP2E072</accession>
<dbReference type="InterPro" id="IPR004358">
    <property type="entry name" value="Sig_transdc_His_kin-like_C"/>
</dbReference>
<dbReference type="GO" id="GO:0000155">
    <property type="term" value="F:phosphorelay sensor kinase activity"/>
    <property type="evidence" value="ECO:0007669"/>
    <property type="project" value="InterPro"/>
</dbReference>
<comment type="caution">
    <text evidence="10">The sequence shown here is derived from an EMBL/GenBank/DDBJ whole genome shotgun (WGS) entry which is preliminary data.</text>
</comment>
<evidence type="ECO:0000256" key="2">
    <source>
        <dbReference type="ARBA" id="ARBA00012438"/>
    </source>
</evidence>
<evidence type="ECO:0000256" key="1">
    <source>
        <dbReference type="ARBA" id="ARBA00000085"/>
    </source>
</evidence>
<keyword evidence="6" id="KW-0902">Two-component regulatory system</keyword>
<dbReference type="SUPFAM" id="SSF47384">
    <property type="entry name" value="Homodimeric domain of signal transducing histidine kinase"/>
    <property type="match status" value="1"/>
</dbReference>
<dbReference type="InterPro" id="IPR003661">
    <property type="entry name" value="HisK_dim/P_dom"/>
</dbReference>
<protein>
    <recommendedName>
        <fullName evidence="2">histidine kinase</fullName>
        <ecNumber evidence="2">2.7.13.3</ecNumber>
    </recommendedName>
</protein>
<dbReference type="CDD" id="cd00082">
    <property type="entry name" value="HisKA"/>
    <property type="match status" value="1"/>
</dbReference>
<dbReference type="GO" id="GO:0004721">
    <property type="term" value="F:phosphoprotein phosphatase activity"/>
    <property type="evidence" value="ECO:0007669"/>
    <property type="project" value="TreeGrafter"/>
</dbReference>
<dbReference type="Gene3D" id="1.10.287.130">
    <property type="match status" value="1"/>
</dbReference>
<keyword evidence="8" id="KW-1133">Transmembrane helix</keyword>
<evidence type="ECO:0000256" key="4">
    <source>
        <dbReference type="ARBA" id="ARBA00022679"/>
    </source>
</evidence>
<feature type="domain" description="Histidine kinase" evidence="9">
    <location>
        <begin position="125"/>
        <end position="343"/>
    </location>
</feature>
<dbReference type="PANTHER" id="PTHR45453">
    <property type="entry name" value="PHOSPHATE REGULON SENSOR PROTEIN PHOR"/>
    <property type="match status" value="1"/>
</dbReference>
<dbReference type="InterPro" id="IPR036890">
    <property type="entry name" value="HATPase_C_sf"/>
</dbReference>
<dbReference type="InterPro" id="IPR005467">
    <property type="entry name" value="His_kinase_dom"/>
</dbReference>